<keyword evidence="6 10" id="KW-0547">Nucleotide-binding</keyword>
<keyword evidence="9 10" id="KW-0472">Membrane</keyword>
<dbReference type="InterPro" id="IPR014046">
    <property type="entry name" value="C-di-AMP_synthase"/>
</dbReference>
<feature type="transmembrane region" description="Helical" evidence="10">
    <location>
        <begin position="6"/>
        <end position="25"/>
    </location>
</feature>
<dbReference type="EMBL" id="SPNC01000069">
    <property type="protein sequence ID" value="TFH95043.1"/>
    <property type="molecule type" value="Genomic_DNA"/>
</dbReference>
<evidence type="ECO:0000313" key="12">
    <source>
        <dbReference type="Proteomes" id="UP000297225"/>
    </source>
</evidence>
<dbReference type="GO" id="GO:0006171">
    <property type="term" value="P:cAMP biosynthetic process"/>
    <property type="evidence" value="ECO:0007669"/>
    <property type="project" value="InterPro"/>
</dbReference>
<dbReference type="OrthoDB" id="9807385at2"/>
<evidence type="ECO:0000256" key="10">
    <source>
        <dbReference type="HAMAP-Rule" id="MF_01499"/>
    </source>
</evidence>
<comment type="caution">
    <text evidence="11">The sequence shown here is derived from an EMBL/GenBank/DDBJ whole genome shotgun (WGS) entry which is preliminary data.</text>
</comment>
<evidence type="ECO:0000256" key="5">
    <source>
        <dbReference type="ARBA" id="ARBA00022695"/>
    </source>
</evidence>
<reference evidence="11 12" key="1">
    <citation type="submission" date="2019-03" db="EMBL/GenBank/DDBJ databases">
        <title>Porphyromonas levii Isolated from the Uterus of Dairy Cows.</title>
        <authorList>
            <person name="Francis A.M."/>
        </authorList>
    </citation>
    <scope>NUCLEOTIDE SEQUENCE [LARGE SCALE GENOMIC DNA]</scope>
    <source>
        <strain evidence="11 12">AF5678</strain>
    </source>
</reference>
<comment type="function">
    <text evidence="10">Catalyzes the condensation of 2 ATP molecules into cyclic di-AMP (c-di-AMP), a second messenger used to regulate differing processes in different bacteria.</text>
</comment>
<name>A0A4Y8WPV5_9PORP</name>
<sequence>MDWLVFSFKDLLDILLVGLLLYYVYDVLRKSGSGTLFGGIIALIVIWVVTSQLLRMRLLGGILDALFSVGIVVIVIIFQDDIKRFLNVLGSTQRWRFFRKLFRTDKDASTSRGQSFIGMISFACANMARKKTGALIVIEQETSLEQYIHTGEIINAKVNSRLMENIFFKNAPLHDGAMIIRDYTIVAAACILPVAQGQELPKEMGLRHRSGLGMSQATDAKVIIISEERGEISIAYRGEMIANVDTDQLQQFLSPSFIDLSKIGTIITKTGRG</sequence>
<dbReference type="InterPro" id="IPR036888">
    <property type="entry name" value="DNA_integrity_DisA_N_sf"/>
</dbReference>
<dbReference type="InterPro" id="IPR050338">
    <property type="entry name" value="DisA"/>
</dbReference>
<keyword evidence="12" id="KW-1185">Reference proteome</keyword>
<comment type="caution">
    <text evidence="10">Lacks conserved residue(s) required for the propagation of feature annotation.</text>
</comment>
<dbReference type="Pfam" id="PF02457">
    <property type="entry name" value="DAC"/>
    <property type="match status" value="1"/>
</dbReference>
<dbReference type="SUPFAM" id="SSF143597">
    <property type="entry name" value="YojJ-like"/>
    <property type="match status" value="1"/>
</dbReference>
<dbReference type="PIRSF" id="PIRSF004793">
    <property type="entry name" value="UCP004793"/>
    <property type="match status" value="1"/>
</dbReference>
<evidence type="ECO:0000256" key="9">
    <source>
        <dbReference type="ARBA" id="ARBA00023136"/>
    </source>
</evidence>
<dbReference type="Proteomes" id="UP000297225">
    <property type="component" value="Unassembled WGS sequence"/>
</dbReference>
<protein>
    <recommendedName>
        <fullName evidence="10">Diadenylate cyclase</fullName>
        <shortName evidence="10">DAC</shortName>
        <ecNumber evidence="10">2.7.7.85</ecNumber>
    </recommendedName>
    <alternativeName>
        <fullName evidence="10">Cyclic-di-AMP synthase</fullName>
        <shortName evidence="10">c-di-AMP synthase</shortName>
    </alternativeName>
</protein>
<dbReference type="HAMAP" id="MF_01499">
    <property type="entry name" value="DacA"/>
    <property type="match status" value="1"/>
</dbReference>
<evidence type="ECO:0000256" key="3">
    <source>
        <dbReference type="ARBA" id="ARBA00022679"/>
    </source>
</evidence>
<evidence type="ECO:0000256" key="1">
    <source>
        <dbReference type="ARBA" id="ARBA00000877"/>
    </source>
</evidence>
<evidence type="ECO:0000256" key="2">
    <source>
        <dbReference type="ARBA" id="ARBA00022475"/>
    </source>
</evidence>
<evidence type="ECO:0000256" key="6">
    <source>
        <dbReference type="ARBA" id="ARBA00022741"/>
    </source>
</evidence>
<organism evidence="11 12">
    <name type="scientific">Porphyromonas levii</name>
    <dbReference type="NCBI Taxonomy" id="28114"/>
    <lineage>
        <taxon>Bacteria</taxon>
        <taxon>Pseudomonadati</taxon>
        <taxon>Bacteroidota</taxon>
        <taxon>Bacteroidia</taxon>
        <taxon>Bacteroidales</taxon>
        <taxon>Porphyromonadaceae</taxon>
        <taxon>Porphyromonas</taxon>
    </lineage>
</organism>
<dbReference type="Gene3D" id="3.40.1700.10">
    <property type="entry name" value="DNA integrity scanning protein, DisA, N-terminal domain"/>
    <property type="match status" value="1"/>
</dbReference>
<dbReference type="AlphaFoldDB" id="A0A4Y8WPV5"/>
<keyword evidence="2 10" id="KW-1003">Cell membrane</keyword>
<comment type="subunit">
    <text evidence="10">Probably a homodimer.</text>
</comment>
<dbReference type="InterPro" id="IPR003390">
    <property type="entry name" value="DNA_integrity_scan_DisA_N"/>
</dbReference>
<dbReference type="GO" id="GO:0005524">
    <property type="term" value="F:ATP binding"/>
    <property type="evidence" value="ECO:0007669"/>
    <property type="project" value="UniProtKB-UniRule"/>
</dbReference>
<dbReference type="GO" id="GO:0106408">
    <property type="term" value="F:diadenylate cyclase activity"/>
    <property type="evidence" value="ECO:0007669"/>
    <property type="project" value="UniProtKB-EC"/>
</dbReference>
<dbReference type="InterPro" id="IPR045585">
    <property type="entry name" value="CdaA_N"/>
</dbReference>
<evidence type="ECO:0000256" key="8">
    <source>
        <dbReference type="ARBA" id="ARBA00022989"/>
    </source>
</evidence>
<evidence type="ECO:0000256" key="7">
    <source>
        <dbReference type="ARBA" id="ARBA00022840"/>
    </source>
</evidence>
<dbReference type="GO" id="GO:0004016">
    <property type="term" value="F:adenylate cyclase activity"/>
    <property type="evidence" value="ECO:0007669"/>
    <property type="project" value="UniProtKB-UniRule"/>
</dbReference>
<evidence type="ECO:0000256" key="4">
    <source>
        <dbReference type="ARBA" id="ARBA00022692"/>
    </source>
</evidence>
<dbReference type="FunFam" id="3.40.1700.10:FF:000002">
    <property type="entry name" value="Diadenylate cyclase"/>
    <property type="match status" value="1"/>
</dbReference>
<dbReference type="STRING" id="1122973.GCA_000379925_00774"/>
<keyword evidence="3 10" id="KW-0808">Transferase</keyword>
<feature type="transmembrane region" description="Helical" evidence="10">
    <location>
        <begin position="56"/>
        <end position="78"/>
    </location>
</feature>
<dbReference type="EC" id="2.7.7.85" evidence="10"/>
<dbReference type="NCBIfam" id="TIGR00159">
    <property type="entry name" value="diadenylate cyclase CdaA"/>
    <property type="match status" value="1"/>
</dbReference>
<keyword evidence="5 10" id="KW-0548">Nucleotidyltransferase</keyword>
<dbReference type="Pfam" id="PF19293">
    <property type="entry name" value="CdaA_N"/>
    <property type="match status" value="1"/>
</dbReference>
<dbReference type="PROSITE" id="PS51794">
    <property type="entry name" value="DAC"/>
    <property type="match status" value="1"/>
</dbReference>
<proteinExistence type="inferred from homology"/>
<dbReference type="PANTHER" id="PTHR34185">
    <property type="entry name" value="DIADENYLATE CYCLASE"/>
    <property type="match status" value="1"/>
</dbReference>
<gene>
    <name evidence="10" type="primary">dacA</name>
    <name evidence="11" type="ORF">E4P47_05415</name>
</gene>
<dbReference type="InterPro" id="IPR034701">
    <property type="entry name" value="CdaA"/>
</dbReference>
<keyword evidence="7 10" id="KW-0067">ATP-binding</keyword>
<comment type="catalytic activity">
    <reaction evidence="1 10">
        <text>2 ATP = 3',3'-c-di-AMP + 2 diphosphate</text>
        <dbReference type="Rhea" id="RHEA:35655"/>
        <dbReference type="ChEBI" id="CHEBI:30616"/>
        <dbReference type="ChEBI" id="CHEBI:33019"/>
        <dbReference type="ChEBI" id="CHEBI:71500"/>
        <dbReference type="EC" id="2.7.7.85"/>
    </reaction>
</comment>
<evidence type="ECO:0000313" key="11">
    <source>
        <dbReference type="EMBL" id="TFH95043.1"/>
    </source>
</evidence>
<comment type="similarity">
    <text evidence="10">Belongs to the adenylate cyclase family. DacA/CdaA subfamily.</text>
</comment>
<keyword evidence="8 10" id="KW-1133">Transmembrane helix</keyword>
<dbReference type="PANTHER" id="PTHR34185:SF1">
    <property type="entry name" value="DIADENYLATE CYCLASE"/>
    <property type="match status" value="1"/>
</dbReference>
<accession>A0A4Y8WPV5</accession>
<dbReference type="RefSeq" id="WP_134849591.1">
    <property type="nucleotide sequence ID" value="NZ_CP197400.1"/>
</dbReference>
<feature type="transmembrane region" description="Helical" evidence="10">
    <location>
        <begin position="32"/>
        <end position="50"/>
    </location>
</feature>
<keyword evidence="4 10" id="KW-0812">Transmembrane</keyword>